<evidence type="ECO:0000313" key="3">
    <source>
        <dbReference type="Proteomes" id="UP000001038"/>
    </source>
</evidence>
<dbReference type="InterPro" id="IPR011989">
    <property type="entry name" value="ARM-like"/>
</dbReference>
<dbReference type="GO" id="GO:0070197">
    <property type="term" value="P:meiotic attachment of telomere to nuclear envelope"/>
    <property type="evidence" value="ECO:0000318"/>
    <property type="project" value="GO_Central"/>
</dbReference>
<dbReference type="RefSeq" id="XP_011474528.1">
    <property type="nucleotide sequence ID" value="XM_011476226.3"/>
</dbReference>
<dbReference type="PANTHER" id="PTHR14014">
    <property type="entry name" value="TELOMERE REPEATS-BINDING BOUQUET FORMATION PROTEIN 1"/>
    <property type="match status" value="1"/>
</dbReference>
<organism evidence="2 3">
    <name type="scientific">Oryzias latipes</name>
    <name type="common">Japanese rice fish</name>
    <name type="synonym">Japanese killifish</name>
    <dbReference type="NCBI Taxonomy" id="8090"/>
    <lineage>
        <taxon>Eukaryota</taxon>
        <taxon>Metazoa</taxon>
        <taxon>Chordata</taxon>
        <taxon>Craniata</taxon>
        <taxon>Vertebrata</taxon>
        <taxon>Euteleostomi</taxon>
        <taxon>Actinopterygii</taxon>
        <taxon>Neopterygii</taxon>
        <taxon>Teleostei</taxon>
        <taxon>Neoteleostei</taxon>
        <taxon>Acanthomorphata</taxon>
        <taxon>Ovalentaria</taxon>
        <taxon>Atherinomorphae</taxon>
        <taxon>Beloniformes</taxon>
        <taxon>Adrianichthyidae</taxon>
        <taxon>Oryziinae</taxon>
        <taxon>Oryzias</taxon>
    </lineage>
</organism>
<reference evidence="2" key="3">
    <citation type="submission" date="2025-09" db="UniProtKB">
        <authorList>
            <consortium name="Ensembl"/>
        </authorList>
    </citation>
    <scope>IDENTIFICATION</scope>
    <source>
        <strain evidence="2">Hd-rR</strain>
    </source>
</reference>
<dbReference type="SUPFAM" id="SSF48371">
    <property type="entry name" value="ARM repeat"/>
    <property type="match status" value="1"/>
</dbReference>
<gene>
    <name evidence="2" type="primary">terb1</name>
</gene>
<feature type="compositionally biased region" description="Basic and acidic residues" evidence="1">
    <location>
        <begin position="428"/>
        <end position="437"/>
    </location>
</feature>
<feature type="region of interest" description="Disordered" evidence="1">
    <location>
        <begin position="679"/>
        <end position="704"/>
    </location>
</feature>
<reference evidence="2" key="2">
    <citation type="submission" date="2025-08" db="UniProtKB">
        <authorList>
            <consortium name="Ensembl"/>
        </authorList>
    </citation>
    <scope>IDENTIFICATION</scope>
    <source>
        <strain evidence="2">Hd-rR</strain>
    </source>
</reference>
<dbReference type="STRING" id="8090.ENSORLP00000035631"/>
<dbReference type="GO" id="GO:0007129">
    <property type="term" value="P:homologous chromosome pairing at meiosis"/>
    <property type="evidence" value="ECO:0000318"/>
    <property type="project" value="GO_Central"/>
</dbReference>
<dbReference type="OrthoDB" id="608866at2759"/>
<dbReference type="Ensembl" id="ENSORLT00000045647.1">
    <property type="protein sequence ID" value="ENSORLP00000035631.1"/>
    <property type="gene ID" value="ENSORLG00000023832.1"/>
</dbReference>
<accession>A0A3B3HVI2</accession>
<dbReference type="Gene3D" id="1.25.10.10">
    <property type="entry name" value="Leucine-rich Repeat Variant"/>
    <property type="match status" value="1"/>
</dbReference>
<proteinExistence type="predicted"/>
<dbReference type="AlphaFoldDB" id="A0A3B3HVI2"/>
<evidence type="ECO:0000256" key="1">
    <source>
        <dbReference type="SAM" id="MobiDB-lite"/>
    </source>
</evidence>
<dbReference type="GeneTree" id="ENSGT00390000005075"/>
<reference evidence="2 3" key="1">
    <citation type="journal article" date="2007" name="Nature">
        <title>The medaka draft genome and insights into vertebrate genome evolution.</title>
        <authorList>
            <person name="Kasahara M."/>
            <person name="Naruse K."/>
            <person name="Sasaki S."/>
            <person name="Nakatani Y."/>
            <person name="Qu W."/>
            <person name="Ahsan B."/>
            <person name="Yamada T."/>
            <person name="Nagayasu Y."/>
            <person name="Doi K."/>
            <person name="Kasai Y."/>
            <person name="Jindo T."/>
            <person name="Kobayashi D."/>
            <person name="Shimada A."/>
            <person name="Toyoda A."/>
            <person name="Kuroki Y."/>
            <person name="Fujiyama A."/>
            <person name="Sasaki T."/>
            <person name="Shimizu A."/>
            <person name="Asakawa S."/>
            <person name="Shimizu N."/>
            <person name="Hashimoto S."/>
            <person name="Yang J."/>
            <person name="Lee Y."/>
            <person name="Matsushima K."/>
            <person name="Sugano S."/>
            <person name="Sakaizumi M."/>
            <person name="Narita T."/>
            <person name="Ohishi K."/>
            <person name="Haga S."/>
            <person name="Ohta F."/>
            <person name="Nomoto H."/>
            <person name="Nogata K."/>
            <person name="Morishita T."/>
            <person name="Endo T."/>
            <person name="Shin-I T."/>
            <person name="Takeda H."/>
            <person name="Morishita S."/>
            <person name="Kohara Y."/>
        </authorList>
    </citation>
    <scope>NUCLEOTIDE SEQUENCE [LARGE SCALE GENOMIC DNA]</scope>
    <source>
        <strain evidence="2 3">Hd-rR</strain>
    </source>
</reference>
<feature type="compositionally biased region" description="Basic and acidic residues" evidence="1">
    <location>
        <begin position="685"/>
        <end position="704"/>
    </location>
</feature>
<dbReference type="GeneID" id="105354235"/>
<dbReference type="InterPro" id="IPR016024">
    <property type="entry name" value="ARM-type_fold"/>
</dbReference>
<dbReference type="InParanoid" id="A0A3B3HVI2"/>
<dbReference type="Proteomes" id="UP000001038">
    <property type="component" value="Chromosome 6"/>
</dbReference>
<dbReference type="InterPro" id="IPR042359">
    <property type="entry name" value="TERB1"/>
</dbReference>
<dbReference type="KEGG" id="ola:105354235"/>
<sequence>MENTGVCSSRNTTKTDLSLLLECLKFQMKSPDSQKQALLTINSICENREDHVDLFRELGGVTFVYNLSKSSVVHLEVKEAALFTLGTLAECNVYCKNSLCRKEIFTDISGWLIKEDLPLTQRRVTVYLLFVLVANNKSGQTLAQTTGCLDILLDLFRTTFPLSKKNNLRTLTQTCQLWASVSSALCGCVNNPQNEEAQRICVAAFPTIKTWLQQISLPCTKILQPICSFISMTVANNCCVQESFFASGGLETLTLLLVRLTSAADTSMLSCQLAVIIAKTLSACITDNPALASGLSQYGLVFHLFSLLSNSKLEPEDRLCVLLNIGQCTAASDEHQSHLVQCGGLPVIITLLTEDACEEVKKASTFILQTCKQATMRLSAHDQIGQQAEEPSQTLEDFKKSARDLLLRINRLEQRQLKGDEKEQEDIDVSRPGESHRQLHQSAGFPLKTIHSQKPACVSSDCDAGLQPDRSEKDYKMNNATLKTLSQEELTKTSKKPVMCSVCKTAGVSLPSNGRSLEGDSEPQNANSLIFEPVLSKKQKKGAEIKRTDEFQSREIREVQKPPAEEPSFFQMRCAGCVVPFEKVTSRNFASLQSFCHSSCDLHRVLKEATERFRKARLNQVFMKEHQDVQNQLTNRSSVRVAAAQSPKNPQNRVSLTPLHRGDLKKTFAFPSRADPRLTPLKRLHAPEDRRPVSHLGITRDHYA</sequence>
<feature type="region of interest" description="Disordered" evidence="1">
    <location>
        <begin position="417"/>
        <end position="441"/>
    </location>
</feature>
<name>A0A3B3HVI2_ORYLA</name>
<evidence type="ECO:0000313" key="2">
    <source>
        <dbReference type="Ensembl" id="ENSORLP00000035631.1"/>
    </source>
</evidence>
<dbReference type="Bgee" id="ENSORLG00000023832">
    <property type="expression patterns" value="Expressed in testis and 9 other cell types or tissues"/>
</dbReference>
<keyword evidence="3" id="KW-1185">Reference proteome</keyword>
<dbReference type="CTD" id="283847"/>
<dbReference type="FunCoup" id="A0A3B3HVI2">
    <property type="interactions" value="397"/>
</dbReference>
<protein>
    <submittedName>
        <fullName evidence="2">Telomere repeat binding bouquet formation protein 1</fullName>
    </submittedName>
</protein>
<dbReference type="PANTHER" id="PTHR14014:SF0">
    <property type="entry name" value="TELOMERE REPEATS-BINDING BOUQUET FORMATION PROTEIN 1"/>
    <property type="match status" value="1"/>
</dbReference>